<dbReference type="PROSITE" id="PS00078">
    <property type="entry name" value="COX2"/>
    <property type="match status" value="1"/>
</dbReference>
<dbReference type="InterPro" id="IPR011759">
    <property type="entry name" value="Cyt_c_oxidase_su2_TM_dom"/>
</dbReference>
<keyword evidence="6 17" id="KW-0812">Transmembrane</keyword>
<dbReference type="EC" id="7.1.1.9" evidence="18"/>
<evidence type="ECO:0000256" key="1">
    <source>
        <dbReference type="ARBA" id="ARBA00004141"/>
    </source>
</evidence>
<dbReference type="AlphaFoldDB" id="A0A1V8M2E5"/>
<feature type="domain" description="Cytochrome c" evidence="22">
    <location>
        <begin position="276"/>
        <end position="357"/>
    </location>
</feature>
<dbReference type="GO" id="GO:0016491">
    <property type="term" value="F:oxidoreductase activity"/>
    <property type="evidence" value="ECO:0007669"/>
    <property type="project" value="InterPro"/>
</dbReference>
<keyword evidence="10 19" id="KW-1133">Transmembrane helix</keyword>
<feature type="transmembrane region" description="Helical" evidence="19">
    <location>
        <begin position="93"/>
        <end position="115"/>
    </location>
</feature>
<dbReference type="Gene3D" id="2.60.40.420">
    <property type="entry name" value="Cupredoxins - blue copper proteins"/>
    <property type="match status" value="1"/>
</dbReference>
<keyword evidence="24" id="KW-1185">Reference proteome</keyword>
<dbReference type="PROSITE" id="PS50857">
    <property type="entry name" value="COX2_CUA"/>
    <property type="match status" value="1"/>
</dbReference>
<keyword evidence="13 19" id="KW-0472">Membrane</keyword>
<evidence type="ECO:0000256" key="10">
    <source>
        <dbReference type="ARBA" id="ARBA00022989"/>
    </source>
</evidence>
<evidence type="ECO:0000256" key="17">
    <source>
        <dbReference type="RuleBase" id="RU000456"/>
    </source>
</evidence>
<keyword evidence="4 16" id="KW-0349">Heme</keyword>
<evidence type="ECO:0000313" key="23">
    <source>
        <dbReference type="EMBL" id="OQK15729.1"/>
    </source>
</evidence>
<feature type="transmembrane region" description="Helical" evidence="19">
    <location>
        <begin position="48"/>
        <end position="72"/>
    </location>
</feature>
<evidence type="ECO:0000256" key="5">
    <source>
        <dbReference type="ARBA" id="ARBA00022660"/>
    </source>
</evidence>
<evidence type="ECO:0000256" key="18">
    <source>
        <dbReference type="RuleBase" id="RU004024"/>
    </source>
</evidence>
<evidence type="ECO:0000256" key="14">
    <source>
        <dbReference type="ARBA" id="ARBA00024688"/>
    </source>
</evidence>
<evidence type="ECO:0000256" key="19">
    <source>
        <dbReference type="SAM" id="Phobius"/>
    </source>
</evidence>
<comment type="catalytic activity">
    <reaction evidence="15 18">
        <text>4 Fe(II)-[cytochrome c] + O2 + 8 H(+)(in) = 4 Fe(III)-[cytochrome c] + 2 H2O + 4 H(+)(out)</text>
        <dbReference type="Rhea" id="RHEA:11436"/>
        <dbReference type="Rhea" id="RHEA-COMP:10350"/>
        <dbReference type="Rhea" id="RHEA-COMP:14399"/>
        <dbReference type="ChEBI" id="CHEBI:15377"/>
        <dbReference type="ChEBI" id="CHEBI:15378"/>
        <dbReference type="ChEBI" id="CHEBI:15379"/>
        <dbReference type="ChEBI" id="CHEBI:29033"/>
        <dbReference type="ChEBI" id="CHEBI:29034"/>
        <dbReference type="EC" id="7.1.1.9"/>
    </reaction>
</comment>
<dbReference type="Pfam" id="PF00116">
    <property type="entry name" value="COX2"/>
    <property type="match status" value="1"/>
</dbReference>
<evidence type="ECO:0000256" key="13">
    <source>
        <dbReference type="ARBA" id="ARBA00023136"/>
    </source>
</evidence>
<dbReference type="Pfam" id="PF02790">
    <property type="entry name" value="COX2_TM"/>
    <property type="match status" value="1"/>
</dbReference>
<dbReference type="SUPFAM" id="SSF81464">
    <property type="entry name" value="Cytochrome c oxidase subunit II-like, transmembrane region"/>
    <property type="match status" value="1"/>
</dbReference>
<accession>A0A1V8M2E5</accession>
<evidence type="ECO:0000256" key="7">
    <source>
        <dbReference type="ARBA" id="ARBA00022723"/>
    </source>
</evidence>
<evidence type="ECO:0000256" key="4">
    <source>
        <dbReference type="ARBA" id="ARBA00022617"/>
    </source>
</evidence>
<dbReference type="PROSITE" id="PS50999">
    <property type="entry name" value="COX2_TM"/>
    <property type="match status" value="1"/>
</dbReference>
<evidence type="ECO:0000259" key="22">
    <source>
        <dbReference type="PROSITE" id="PS51007"/>
    </source>
</evidence>
<dbReference type="EMBL" id="LPUF01000003">
    <property type="protein sequence ID" value="OQK15729.1"/>
    <property type="molecule type" value="Genomic_DNA"/>
</dbReference>
<evidence type="ECO:0000256" key="3">
    <source>
        <dbReference type="ARBA" id="ARBA00022448"/>
    </source>
</evidence>
<dbReference type="PANTHER" id="PTHR22888:SF9">
    <property type="entry name" value="CYTOCHROME C OXIDASE SUBUNIT 2"/>
    <property type="match status" value="1"/>
</dbReference>
<keyword evidence="5 17" id="KW-0679">Respiratory chain</keyword>
<feature type="domain" description="Cytochrome oxidase subunit II transmembrane region profile" evidence="21">
    <location>
        <begin position="26"/>
        <end position="121"/>
    </location>
</feature>
<dbReference type="GO" id="GO:0004129">
    <property type="term" value="F:cytochrome-c oxidase activity"/>
    <property type="evidence" value="ECO:0007669"/>
    <property type="project" value="UniProtKB-EC"/>
</dbReference>
<dbReference type="InterPro" id="IPR036909">
    <property type="entry name" value="Cyt_c-like_dom_sf"/>
</dbReference>
<dbReference type="Gene3D" id="1.10.760.10">
    <property type="entry name" value="Cytochrome c-like domain"/>
    <property type="match status" value="1"/>
</dbReference>
<dbReference type="GO" id="GO:0005886">
    <property type="term" value="C:plasma membrane"/>
    <property type="evidence" value="ECO:0007669"/>
    <property type="project" value="UniProtKB-SubCell"/>
</dbReference>
<evidence type="ECO:0000256" key="15">
    <source>
        <dbReference type="ARBA" id="ARBA00047816"/>
    </source>
</evidence>
<evidence type="ECO:0000259" key="21">
    <source>
        <dbReference type="PROSITE" id="PS50999"/>
    </source>
</evidence>
<dbReference type="InterPro" id="IPR014222">
    <property type="entry name" value="Cyt_c_oxidase_su2"/>
</dbReference>
<comment type="caution">
    <text evidence="23">The sequence shown here is derived from an EMBL/GenBank/DDBJ whole genome shotgun (WGS) entry which is preliminary data.</text>
</comment>
<gene>
    <name evidence="23" type="ORF">AU255_16100</name>
</gene>
<dbReference type="PROSITE" id="PS51007">
    <property type="entry name" value="CYTC"/>
    <property type="match status" value="1"/>
</dbReference>
<keyword evidence="12 18" id="KW-0186">Copper</keyword>
<dbReference type="InterPro" id="IPR045187">
    <property type="entry name" value="CcO_II"/>
</dbReference>
<organism evidence="23 24">
    <name type="scientific">Methyloprofundus sedimenti</name>
    <dbReference type="NCBI Taxonomy" id="1420851"/>
    <lineage>
        <taxon>Bacteria</taxon>
        <taxon>Pseudomonadati</taxon>
        <taxon>Pseudomonadota</taxon>
        <taxon>Gammaproteobacteria</taxon>
        <taxon>Methylococcales</taxon>
        <taxon>Methylococcaceae</taxon>
        <taxon>Methyloprofundus</taxon>
    </lineage>
</organism>
<keyword evidence="8" id="KW-1278">Translocase</keyword>
<comment type="subcellular location">
    <subcellularLocation>
        <location evidence="17">Cell membrane</location>
        <topology evidence="17">Multi-pass membrane protein</topology>
    </subcellularLocation>
    <subcellularLocation>
        <location evidence="1">Membrane</location>
        <topology evidence="1">Multi-pass membrane protein</topology>
    </subcellularLocation>
</comment>
<dbReference type="NCBIfam" id="TIGR02866">
    <property type="entry name" value="CoxB"/>
    <property type="match status" value="1"/>
</dbReference>
<name>A0A1V8M2E5_9GAMM</name>
<dbReference type="PRINTS" id="PR01166">
    <property type="entry name" value="CYCOXIDASEII"/>
</dbReference>
<dbReference type="PANTHER" id="PTHR22888">
    <property type="entry name" value="CYTOCHROME C OXIDASE, SUBUNIT II"/>
    <property type="match status" value="1"/>
</dbReference>
<dbReference type="InterPro" id="IPR008972">
    <property type="entry name" value="Cupredoxin"/>
</dbReference>
<dbReference type="SUPFAM" id="SSF46626">
    <property type="entry name" value="Cytochrome c"/>
    <property type="match status" value="1"/>
</dbReference>
<keyword evidence="11 16" id="KW-0408">Iron</keyword>
<evidence type="ECO:0000256" key="11">
    <source>
        <dbReference type="ARBA" id="ARBA00023004"/>
    </source>
</evidence>
<keyword evidence="3 17" id="KW-0813">Transport</keyword>
<dbReference type="GO" id="GO:0020037">
    <property type="term" value="F:heme binding"/>
    <property type="evidence" value="ECO:0007669"/>
    <property type="project" value="InterPro"/>
</dbReference>
<dbReference type="InterPro" id="IPR009056">
    <property type="entry name" value="Cyt_c-like_dom"/>
</dbReference>
<reference evidence="23 24" key="1">
    <citation type="submission" date="2015-12" db="EMBL/GenBank/DDBJ databases">
        <authorList>
            <person name="Shamseldin A."/>
            <person name="Moawad H."/>
            <person name="Abd El-Rahim W.M."/>
            <person name="Sadowsky M.J."/>
        </authorList>
    </citation>
    <scope>NUCLEOTIDE SEQUENCE [LARGE SCALE GENOMIC DNA]</scope>
    <source>
        <strain evidence="23 24">WF1</strain>
    </source>
</reference>
<evidence type="ECO:0000256" key="12">
    <source>
        <dbReference type="ARBA" id="ARBA00023008"/>
    </source>
</evidence>
<sequence>MNPEKSYLSYLKQCLTAFGISMPISAMAEWSINLPKGVTPVSRDIYDLHMLTMAICAGIGLIVYSFLIFILFRYRRSRGAKPTDFDNNSTLENIWTVTPFLILVAMAIPSTLVLIDMEDESNADITIKITGSQWQWHYAYLDKDIEFYSRLSTPTEQIHGHAKKGEWYLLEVDKPLVLPVHQKVRFLVTSDDVIHSWWVPELGVKRDAIPGYIHESWAKILELGIYRGQCAELCGVDHAFMPIVVKAVTEQEFTQWLAQQNKPPHPEETVKWKMDTEMRKGREHYMHYCAACHQEDGSGIPPLFPALTTSSVVVGKPISRHIDLVLQGVPGSAMPAFAGQLSNAEIAAIITYERNAWDHDTGDLITPEQVQMRRSK</sequence>
<comment type="cofactor">
    <cofactor evidence="18">
        <name>Cu cation</name>
        <dbReference type="ChEBI" id="CHEBI:23378"/>
    </cofactor>
    <text evidence="18">Binds a copper A center.</text>
</comment>
<evidence type="ECO:0000259" key="20">
    <source>
        <dbReference type="PROSITE" id="PS50857"/>
    </source>
</evidence>
<dbReference type="InterPro" id="IPR036257">
    <property type="entry name" value="Cyt_c_oxidase_su2_TM_sf"/>
</dbReference>
<evidence type="ECO:0000256" key="9">
    <source>
        <dbReference type="ARBA" id="ARBA00022982"/>
    </source>
</evidence>
<dbReference type="STRING" id="1420851.AU255_16100"/>
<dbReference type="GO" id="GO:0042773">
    <property type="term" value="P:ATP synthesis coupled electron transport"/>
    <property type="evidence" value="ECO:0007669"/>
    <property type="project" value="TreeGrafter"/>
</dbReference>
<dbReference type="Pfam" id="PF13442">
    <property type="entry name" value="Cytochrome_CBB3"/>
    <property type="match status" value="1"/>
</dbReference>
<keyword evidence="9 17" id="KW-0249">Electron transport</keyword>
<evidence type="ECO:0000256" key="16">
    <source>
        <dbReference type="PROSITE-ProRule" id="PRU00433"/>
    </source>
</evidence>
<evidence type="ECO:0000313" key="24">
    <source>
        <dbReference type="Proteomes" id="UP000191980"/>
    </source>
</evidence>
<dbReference type="Gene3D" id="1.10.287.90">
    <property type="match status" value="1"/>
</dbReference>
<comment type="function">
    <text evidence="14 18">Subunits I and II form the functional core of the enzyme complex. Electrons originating in cytochrome c are transferred via heme a and Cu(A) to the binuclear center formed by heme a3 and Cu(B).</text>
</comment>
<evidence type="ECO:0000256" key="8">
    <source>
        <dbReference type="ARBA" id="ARBA00022967"/>
    </source>
</evidence>
<dbReference type="InterPro" id="IPR001505">
    <property type="entry name" value="Copper_CuA"/>
</dbReference>
<evidence type="ECO:0000256" key="6">
    <source>
        <dbReference type="ARBA" id="ARBA00022692"/>
    </source>
</evidence>
<feature type="domain" description="Cytochrome oxidase subunit II copper A binding" evidence="20">
    <location>
        <begin position="122"/>
        <end position="259"/>
    </location>
</feature>
<proteinExistence type="inferred from homology"/>
<dbReference type="Proteomes" id="UP000191980">
    <property type="component" value="Unassembled WGS sequence"/>
</dbReference>
<comment type="similarity">
    <text evidence="2 17">Belongs to the cytochrome c oxidase subunit 2 family.</text>
</comment>
<evidence type="ECO:0000256" key="2">
    <source>
        <dbReference type="ARBA" id="ARBA00007866"/>
    </source>
</evidence>
<dbReference type="SUPFAM" id="SSF49503">
    <property type="entry name" value="Cupredoxins"/>
    <property type="match status" value="1"/>
</dbReference>
<dbReference type="GO" id="GO:0005507">
    <property type="term" value="F:copper ion binding"/>
    <property type="evidence" value="ECO:0007669"/>
    <property type="project" value="InterPro"/>
</dbReference>
<dbReference type="InterPro" id="IPR002429">
    <property type="entry name" value="CcO_II-like_C"/>
</dbReference>
<keyword evidence="7 16" id="KW-0479">Metal-binding</keyword>
<protein>
    <recommendedName>
        <fullName evidence="18">Cytochrome c oxidase subunit 2</fullName>
        <ecNumber evidence="18">7.1.1.9</ecNumber>
    </recommendedName>
</protein>